<dbReference type="SUPFAM" id="SSF53955">
    <property type="entry name" value="Lysozyme-like"/>
    <property type="match status" value="1"/>
</dbReference>
<dbReference type="SMART" id="SM01208">
    <property type="entry name" value="G5"/>
    <property type="match status" value="1"/>
</dbReference>
<feature type="compositionally biased region" description="Basic and acidic residues" evidence="4">
    <location>
        <begin position="274"/>
        <end position="303"/>
    </location>
</feature>
<dbReference type="InterPro" id="IPR010618">
    <property type="entry name" value="RPF"/>
</dbReference>
<comment type="similarity">
    <text evidence="1">Belongs to the transglycosylase family. Rpf subfamily.</text>
</comment>
<dbReference type="PROSITE" id="PS51109">
    <property type="entry name" value="G5"/>
    <property type="match status" value="1"/>
</dbReference>
<feature type="compositionally biased region" description="Basic and acidic residues" evidence="4">
    <location>
        <begin position="256"/>
        <end position="267"/>
    </location>
</feature>
<dbReference type="InterPro" id="IPR051933">
    <property type="entry name" value="Resuscitation_pf_RpfB"/>
</dbReference>
<evidence type="ECO:0000313" key="6">
    <source>
        <dbReference type="EMBL" id="ATG54119.1"/>
    </source>
</evidence>
<evidence type="ECO:0000256" key="2">
    <source>
        <dbReference type="ARBA" id="ARBA00022729"/>
    </source>
</evidence>
<dbReference type="RefSeq" id="WP_096798597.1">
    <property type="nucleotide sequence ID" value="NZ_CP023564.1"/>
</dbReference>
<dbReference type="CDD" id="cd13925">
    <property type="entry name" value="RPF"/>
    <property type="match status" value="1"/>
</dbReference>
<accession>A0A291GV81</accession>
<feature type="region of interest" description="Disordered" evidence="4">
    <location>
        <begin position="256"/>
        <end position="351"/>
    </location>
</feature>
<dbReference type="GO" id="GO:0016787">
    <property type="term" value="F:hydrolase activity"/>
    <property type="evidence" value="ECO:0007669"/>
    <property type="project" value="UniProtKB-KW"/>
</dbReference>
<name>A0A291GV81_9MICO</name>
<dbReference type="Pfam" id="PF07501">
    <property type="entry name" value="G5"/>
    <property type="match status" value="1"/>
</dbReference>
<feature type="compositionally biased region" description="Low complexity" evidence="4">
    <location>
        <begin position="304"/>
        <end position="346"/>
    </location>
</feature>
<protein>
    <submittedName>
        <fullName evidence="6">Resuscitation-promoting factor</fullName>
    </submittedName>
</protein>
<proteinExistence type="inferred from homology"/>
<dbReference type="Pfam" id="PF06737">
    <property type="entry name" value="Transglycosylas"/>
    <property type="match status" value="1"/>
</dbReference>
<dbReference type="PANTHER" id="PTHR39160">
    <property type="entry name" value="CELL WALL-BINDING PROTEIN YOCH"/>
    <property type="match status" value="1"/>
</dbReference>
<dbReference type="Gene3D" id="2.20.230.10">
    <property type="entry name" value="Resuscitation-promoting factor rpfb"/>
    <property type="match status" value="1"/>
</dbReference>
<dbReference type="Pfam" id="PF03990">
    <property type="entry name" value="DUF348"/>
    <property type="match status" value="2"/>
</dbReference>
<dbReference type="InterPro" id="IPR023346">
    <property type="entry name" value="Lysozyme-like_dom_sf"/>
</dbReference>
<keyword evidence="7" id="KW-1185">Reference proteome</keyword>
<dbReference type="EMBL" id="CP023564">
    <property type="protein sequence ID" value="ATG54119.1"/>
    <property type="molecule type" value="Genomic_DNA"/>
</dbReference>
<dbReference type="Gene3D" id="1.10.530.10">
    <property type="match status" value="1"/>
</dbReference>
<dbReference type="PANTHER" id="PTHR39160:SF4">
    <property type="entry name" value="RESUSCITATION-PROMOTING FACTOR RPFB"/>
    <property type="match status" value="1"/>
</dbReference>
<evidence type="ECO:0000259" key="5">
    <source>
        <dbReference type="PROSITE" id="PS51109"/>
    </source>
</evidence>
<keyword evidence="2" id="KW-0732">Signal</keyword>
<dbReference type="OrthoDB" id="1404170at2"/>
<reference evidence="6 7" key="1">
    <citation type="journal article" date="2014" name="Int. J. Syst. Evol. Microbiol.">
        <title>Brachybacterium ginsengisoli sp. nov., isolated from soil of a ginseng field.</title>
        <authorList>
            <person name="Hoang V.A."/>
            <person name="Kim Y.J."/>
            <person name="Nguyen N.L."/>
            <person name="Yang D.C."/>
        </authorList>
    </citation>
    <scope>NUCLEOTIDE SEQUENCE [LARGE SCALE GENOMIC DNA]</scope>
    <source>
        <strain evidence="6 7">DCY80</strain>
    </source>
</reference>
<gene>
    <name evidence="6" type="ORF">CFK41_04525</name>
</gene>
<evidence type="ECO:0000256" key="1">
    <source>
        <dbReference type="ARBA" id="ARBA00010830"/>
    </source>
</evidence>
<dbReference type="KEGG" id="bgg:CFK41_04525"/>
<evidence type="ECO:0000256" key="3">
    <source>
        <dbReference type="ARBA" id="ARBA00022801"/>
    </source>
</evidence>
<sequence length="427" mass="45259">MKKTPWIIGAATLCVVAVGGGGTAFAMSSEAKINVYGEDSSVRIFSQPTVADLLSDQGIELQESDLVLPGLDAVVTDGMDIQVIQRTPVTVTVDGVAKELLTTGDTVADALEEAEYKAEGAAITPAPETSLEDAEGEVEVVTRKTVTFVGQYGQDTFEVNALTVGEAMDKVLGDVKDTDKADVPRDTILEDGATHTVKRVRESERKETEKVPFETKTVKDDSLFEGTTKTTTEGKNGSVEKVYAETTVDGKVSKSELVSEKVTEKPVTEVVAEGTKEKPKPEPKPEPRETSSKSTRSTDRDSSDSSSSDSESSKSSSSDSKSSDSSSSDSSKESSSSAPAAPSAPSGSVWDRLAQCESGGNWSINTGNGYYGGIQFDRGTWLAYGGDKYAPTANLATREQQIDIAKKVQANQGWGAWPSCTSQLGIR</sequence>
<evidence type="ECO:0000313" key="7">
    <source>
        <dbReference type="Proteomes" id="UP000217889"/>
    </source>
</evidence>
<feature type="domain" description="G5" evidence="5">
    <location>
        <begin position="197"/>
        <end position="277"/>
    </location>
</feature>
<evidence type="ECO:0000256" key="4">
    <source>
        <dbReference type="SAM" id="MobiDB-lite"/>
    </source>
</evidence>
<dbReference type="InterPro" id="IPR007137">
    <property type="entry name" value="DUF348"/>
</dbReference>
<dbReference type="InterPro" id="IPR011098">
    <property type="entry name" value="G5_dom"/>
</dbReference>
<keyword evidence="3" id="KW-0378">Hydrolase</keyword>
<dbReference type="AlphaFoldDB" id="A0A291GV81"/>
<dbReference type="Proteomes" id="UP000217889">
    <property type="component" value="Chromosome"/>
</dbReference>
<organism evidence="6 7">
    <name type="scientific">Brachybacterium ginsengisoli</name>
    <dbReference type="NCBI Taxonomy" id="1331682"/>
    <lineage>
        <taxon>Bacteria</taxon>
        <taxon>Bacillati</taxon>
        <taxon>Actinomycetota</taxon>
        <taxon>Actinomycetes</taxon>
        <taxon>Micrococcales</taxon>
        <taxon>Dermabacteraceae</taxon>
        <taxon>Brachybacterium</taxon>
    </lineage>
</organism>